<evidence type="ECO:0000256" key="3">
    <source>
        <dbReference type="ARBA" id="ARBA00023237"/>
    </source>
</evidence>
<dbReference type="EMBL" id="FZPA01000002">
    <property type="protein sequence ID" value="SNS60006.1"/>
    <property type="molecule type" value="Genomic_DNA"/>
</dbReference>
<gene>
    <name evidence="6" type="ORF">SAMN06295955_102229</name>
</gene>
<dbReference type="OrthoDB" id="7224136at2"/>
<feature type="region of interest" description="Disordered" evidence="4">
    <location>
        <begin position="194"/>
        <end position="215"/>
    </location>
</feature>
<dbReference type="Proteomes" id="UP000198339">
    <property type="component" value="Unassembled WGS sequence"/>
</dbReference>
<evidence type="ECO:0000256" key="2">
    <source>
        <dbReference type="ARBA" id="ARBA00023136"/>
    </source>
</evidence>
<feature type="compositionally biased region" description="Basic and acidic residues" evidence="4">
    <location>
        <begin position="196"/>
        <end position="214"/>
    </location>
</feature>
<evidence type="ECO:0000256" key="4">
    <source>
        <dbReference type="SAM" id="MobiDB-lite"/>
    </source>
</evidence>
<dbReference type="Gene3D" id="2.40.170.20">
    <property type="entry name" value="TonB-dependent receptor, beta-barrel domain"/>
    <property type="match status" value="1"/>
</dbReference>
<protein>
    <recommendedName>
        <fullName evidence="8">TonB dependent receptor</fullName>
    </recommendedName>
</protein>
<accession>A0A239FSI1</accession>
<keyword evidence="3" id="KW-0998">Cell outer membrane</keyword>
<dbReference type="SUPFAM" id="SSF56935">
    <property type="entry name" value="Porins"/>
    <property type="match status" value="1"/>
</dbReference>
<evidence type="ECO:0000313" key="6">
    <source>
        <dbReference type="EMBL" id="SNS60006.1"/>
    </source>
</evidence>
<feature type="chain" id="PRO_5013167506" description="TonB dependent receptor" evidence="5">
    <location>
        <begin position="38"/>
        <end position="743"/>
    </location>
</feature>
<keyword evidence="2" id="KW-0472">Membrane</keyword>
<comment type="subcellular location">
    <subcellularLocation>
        <location evidence="1">Cell outer membrane</location>
    </subcellularLocation>
</comment>
<name>A0A239FSI1_9SPHN</name>
<evidence type="ECO:0008006" key="8">
    <source>
        <dbReference type="Google" id="ProtNLM"/>
    </source>
</evidence>
<feature type="signal peptide" evidence="5">
    <location>
        <begin position="1"/>
        <end position="37"/>
    </location>
</feature>
<organism evidence="6 7">
    <name type="scientific">Sphingopyxis indica</name>
    <dbReference type="NCBI Taxonomy" id="436663"/>
    <lineage>
        <taxon>Bacteria</taxon>
        <taxon>Pseudomonadati</taxon>
        <taxon>Pseudomonadota</taxon>
        <taxon>Alphaproteobacteria</taxon>
        <taxon>Sphingomonadales</taxon>
        <taxon>Sphingomonadaceae</taxon>
        <taxon>Sphingopyxis</taxon>
    </lineage>
</organism>
<dbReference type="RefSeq" id="WP_141133921.1">
    <property type="nucleotide sequence ID" value="NZ_FZPA01000002.1"/>
</dbReference>
<evidence type="ECO:0000313" key="7">
    <source>
        <dbReference type="Proteomes" id="UP000198339"/>
    </source>
</evidence>
<evidence type="ECO:0000256" key="5">
    <source>
        <dbReference type="SAM" id="SignalP"/>
    </source>
</evidence>
<dbReference type="InterPro" id="IPR036942">
    <property type="entry name" value="Beta-barrel_TonB_sf"/>
</dbReference>
<evidence type="ECO:0000256" key="1">
    <source>
        <dbReference type="ARBA" id="ARBA00004442"/>
    </source>
</evidence>
<reference evidence="6 7" key="1">
    <citation type="submission" date="2017-06" db="EMBL/GenBank/DDBJ databases">
        <authorList>
            <person name="Kim H.J."/>
            <person name="Triplett B.A."/>
        </authorList>
    </citation>
    <scope>NUCLEOTIDE SEQUENCE [LARGE SCALE GENOMIC DNA]</scope>
    <source>
        <strain evidence="6 7">DS15</strain>
    </source>
</reference>
<dbReference type="AlphaFoldDB" id="A0A239FSI1"/>
<proteinExistence type="predicted"/>
<keyword evidence="5" id="KW-0732">Signal</keyword>
<sequence>MTAGRTKYCGCRKRYASGATHAALAALLSLTAPPLHAATPLQSAAEPKSDDIVVTAPVGEALVEPEAELTEADIAAYGASTIGDLIARITPLTGRPGEQPIVLVNGKRIDGVGSVNGFPPEALARLAILRLEAAARYGYASDRRVVNVVLKRHFSAWQSEAGAGMATAGGRASTRASIGRFVIDGDTRWNAQLQASRDEPLLQSERDGRRDPASRARTLMPSADAASLNLTVARPLGQFVGTVAIDAAKRGQRQLLGLGPAEDTAARALRGDRDTSNIGLSTMVAGNLDGWNGSLILRYDRSWSDASIERIAPASTIAIETTRSRSENLSAQFNLNRTILTLPAGAATANLTIGTTRNWSASQRTGRPLPAAEFRRRQTDAQLSLTLPLSPASGGTVGDLSLDLAAGLGSASGSLQKRYEASVNWSPVAALELRAATGFADLVPTPDQIGGAYVEEIRHIYDIRRQETVDALWITGGNPDLGRGTQRSYSLRAALRPFGPAPLTLTSEYRRQEASGGVAAFPTLTPAVEDAFPERVRRDAAGRLLSVDARPIAIAHDIDERLDSSLILAIAAHNRSEHATAKANGSRWQATLAVTHGLLLRSELVTRPGLPPLDRIDGDVAQSRHTLGFQFVASKPGLGITLDGSWQSPFRLRNPDLPGGRGDYHYRGVLTANLRLHAEPEKLLPKGNSPAWLSNLQISFDIRNLLGTYRKVALADGTVPAGYRRYDVDPLGRSVQLSLRKRF</sequence>
<dbReference type="GO" id="GO:0009279">
    <property type="term" value="C:cell outer membrane"/>
    <property type="evidence" value="ECO:0007669"/>
    <property type="project" value="UniProtKB-SubCell"/>
</dbReference>
<keyword evidence="7" id="KW-1185">Reference proteome</keyword>